<dbReference type="GO" id="GO:0003677">
    <property type="term" value="F:DNA binding"/>
    <property type="evidence" value="ECO:0007669"/>
    <property type="project" value="UniProtKB-KW"/>
</dbReference>
<evidence type="ECO:0000256" key="1">
    <source>
        <dbReference type="ARBA" id="ARBA00010923"/>
    </source>
</evidence>
<dbReference type="AlphaFoldDB" id="A0A226BZ37"/>
<dbReference type="Proteomes" id="UP000214588">
    <property type="component" value="Unassembled WGS sequence"/>
</dbReference>
<keyword evidence="3" id="KW-0238">DNA-binding</keyword>
<dbReference type="RefSeq" id="WP_089023078.1">
    <property type="nucleotide sequence ID" value="NZ_NIQC01000006.1"/>
</dbReference>
<evidence type="ECO:0000259" key="6">
    <source>
        <dbReference type="Pfam" id="PF01420"/>
    </source>
</evidence>
<dbReference type="InterPro" id="IPR000055">
    <property type="entry name" value="Restrct_endonuc_typeI_TRD"/>
</dbReference>
<keyword evidence="2" id="KW-0680">Restriction system</keyword>
<feature type="domain" description="Type I restriction modification DNA specificity" evidence="6">
    <location>
        <begin position="267"/>
        <end position="436"/>
    </location>
</feature>
<comment type="similarity">
    <text evidence="1">Belongs to the type-I restriction system S methylase family.</text>
</comment>
<dbReference type="REBASE" id="230662">
    <property type="entry name" value="S.Ntr18760ORF4330P"/>
</dbReference>
<feature type="coiled-coil region" evidence="5">
    <location>
        <begin position="183"/>
        <end position="210"/>
    </location>
</feature>
<proteinExistence type="inferred from homology"/>
<dbReference type="CDD" id="cd17260">
    <property type="entry name" value="RMtype1_S_EcoEI-TRD1-CR1_like"/>
    <property type="match status" value="1"/>
</dbReference>
<dbReference type="InterPro" id="IPR044946">
    <property type="entry name" value="Restrct_endonuc_typeI_TRD_sf"/>
</dbReference>
<comment type="caution">
    <text evidence="7">The sequence shown here is derived from an EMBL/GenBank/DDBJ whole genome shotgun (WGS) entry which is preliminary data.</text>
</comment>
<dbReference type="CDD" id="cd17250">
    <property type="entry name" value="RMtype1_S_Eco4255II_TRD2-CR2_like"/>
    <property type="match status" value="1"/>
</dbReference>
<protein>
    <recommendedName>
        <fullName evidence="6">Type I restriction modification DNA specificity domain-containing protein</fullName>
    </recommendedName>
</protein>
<comment type="subunit">
    <text evidence="4">The methyltransferase is composed of M and S polypeptides.</text>
</comment>
<evidence type="ECO:0000256" key="4">
    <source>
        <dbReference type="ARBA" id="ARBA00038652"/>
    </source>
</evidence>
<dbReference type="OrthoDB" id="9811611at2"/>
<dbReference type="PANTHER" id="PTHR43140:SF1">
    <property type="entry name" value="TYPE I RESTRICTION ENZYME ECOKI SPECIFICITY SUBUNIT"/>
    <property type="match status" value="1"/>
</dbReference>
<reference evidence="7 8" key="1">
    <citation type="submission" date="2017-06" db="EMBL/GenBank/DDBJ databases">
        <title>Draft Genome Sequence of Natranaerobius trueperi halophilic, alkalithermophilic bacteria from soda lakes.</title>
        <authorList>
            <person name="Zhao B."/>
        </authorList>
    </citation>
    <scope>NUCLEOTIDE SEQUENCE [LARGE SCALE GENOMIC DNA]</scope>
    <source>
        <strain evidence="7 8">DSM 18760</strain>
    </source>
</reference>
<organism evidence="7 8">
    <name type="scientific">Natranaerobius trueperi</name>
    <dbReference type="NCBI Taxonomy" id="759412"/>
    <lineage>
        <taxon>Bacteria</taxon>
        <taxon>Bacillati</taxon>
        <taxon>Bacillota</taxon>
        <taxon>Clostridia</taxon>
        <taxon>Natranaerobiales</taxon>
        <taxon>Natranaerobiaceae</taxon>
        <taxon>Natranaerobius</taxon>
    </lineage>
</organism>
<dbReference type="Gene3D" id="3.90.220.20">
    <property type="entry name" value="DNA methylase specificity domains"/>
    <property type="match status" value="3"/>
</dbReference>
<dbReference type="InterPro" id="IPR051212">
    <property type="entry name" value="Type-I_RE_S_subunit"/>
</dbReference>
<gene>
    <name evidence="7" type="ORF">CDO51_04335</name>
</gene>
<evidence type="ECO:0000256" key="3">
    <source>
        <dbReference type="ARBA" id="ARBA00023125"/>
    </source>
</evidence>
<keyword evidence="5" id="KW-0175">Coiled coil</keyword>
<name>A0A226BZ37_9FIRM</name>
<sequence length="490" mass="56730">MTKKKSKSIEELLEEAIVPHNEQPYEVPNSWVWIPLKYIVNFYSGSAFPKKYQGNHGLTYSFYKVGNLKYVDKKYFLNKSDNTVDDEIIKQTKAKLVPKSAIVFAKIGEAIKLNRRGLLPNDSCIDNNLMAIKNKEDIVEIMFLFFWTLKTDFYQYTQASAIPSIRKSTMEKIYFPLPPMNEQKRIANKVDRLLNKIDKAKDLIEEAKETFELRRAALLDKAFKGELTRKWREKNPEVESAELLVKTIHENKSLKRNIYQERSHELPRGWIYTRMGEVVDINPPKKKLNEISDEYNCSFLPMTSVDGEYGTIENIEERPYSKVKKGYKFILEDDVIFARITPCMENGKSAIVKGLKNGFGFGSTEFHILRTNNYINNKFIHYFIHSKTFRNKAKAVMTGAVGQQRVSKDFLENYIIALPPLKEQEEIVRMLDVILDKEYKVNNIIDLKEKCDLIKHSILSKAFKGELGTNDPTEGSAIELLKEALEEKGD</sequence>
<dbReference type="Pfam" id="PF01420">
    <property type="entry name" value="Methylase_S"/>
    <property type="match status" value="2"/>
</dbReference>
<dbReference type="EMBL" id="NIQC01000006">
    <property type="protein sequence ID" value="OWZ84293.1"/>
    <property type="molecule type" value="Genomic_DNA"/>
</dbReference>
<evidence type="ECO:0000256" key="2">
    <source>
        <dbReference type="ARBA" id="ARBA00022747"/>
    </source>
</evidence>
<evidence type="ECO:0000256" key="5">
    <source>
        <dbReference type="SAM" id="Coils"/>
    </source>
</evidence>
<evidence type="ECO:0000313" key="8">
    <source>
        <dbReference type="Proteomes" id="UP000214588"/>
    </source>
</evidence>
<accession>A0A226BZ37</accession>
<keyword evidence="8" id="KW-1185">Reference proteome</keyword>
<evidence type="ECO:0000313" key="7">
    <source>
        <dbReference type="EMBL" id="OWZ84293.1"/>
    </source>
</evidence>
<dbReference type="SUPFAM" id="SSF116734">
    <property type="entry name" value="DNA methylase specificity domain"/>
    <property type="match status" value="2"/>
</dbReference>
<feature type="domain" description="Type I restriction modification DNA specificity" evidence="6">
    <location>
        <begin position="31"/>
        <end position="208"/>
    </location>
</feature>
<dbReference type="GO" id="GO:0009307">
    <property type="term" value="P:DNA restriction-modification system"/>
    <property type="evidence" value="ECO:0007669"/>
    <property type="project" value="UniProtKB-KW"/>
</dbReference>
<dbReference type="PANTHER" id="PTHR43140">
    <property type="entry name" value="TYPE-1 RESTRICTION ENZYME ECOKI SPECIFICITY PROTEIN"/>
    <property type="match status" value="1"/>
</dbReference>